<evidence type="ECO:0000313" key="6">
    <source>
        <dbReference type="EMBL" id="MBO3275234.1"/>
    </source>
</evidence>
<evidence type="ECO:0000256" key="1">
    <source>
        <dbReference type="ARBA" id="ARBA00004561"/>
    </source>
</evidence>
<gene>
    <name evidence="6" type="ORF">JFY56_08365</name>
</gene>
<evidence type="ECO:0000313" key="7">
    <source>
        <dbReference type="Proteomes" id="UP000669060"/>
    </source>
</evidence>
<dbReference type="PANTHER" id="PTHR33420">
    <property type="entry name" value="FIMBRIAL SUBUNIT ELFA-RELATED"/>
    <property type="match status" value="1"/>
</dbReference>
<dbReference type="RefSeq" id="WP_208313070.1">
    <property type="nucleotide sequence ID" value="NZ_JAELYA010000002.1"/>
</dbReference>
<keyword evidence="7" id="KW-1185">Reference proteome</keyword>
<accession>A0ABS3TRM6</accession>
<keyword evidence="3 5" id="KW-0732">Signal</keyword>
<evidence type="ECO:0000256" key="3">
    <source>
        <dbReference type="ARBA" id="ARBA00022729"/>
    </source>
</evidence>
<evidence type="ECO:0000256" key="5">
    <source>
        <dbReference type="SAM" id="SignalP"/>
    </source>
</evidence>
<dbReference type="InterPro" id="IPR050263">
    <property type="entry name" value="Bact_Fimbrial_Adh_Pro"/>
</dbReference>
<name>A0ABS3TRM6_9PSED</name>
<evidence type="ECO:0000256" key="4">
    <source>
        <dbReference type="ARBA" id="ARBA00023263"/>
    </source>
</evidence>
<feature type="signal peptide" evidence="5">
    <location>
        <begin position="1"/>
        <end position="20"/>
    </location>
</feature>
<protein>
    <submittedName>
        <fullName evidence="6">Type 1 fimbrial protein</fullName>
    </submittedName>
</protein>
<dbReference type="InterPro" id="IPR008966">
    <property type="entry name" value="Adhesion_dom_sf"/>
</dbReference>
<reference evidence="6 7" key="1">
    <citation type="submission" date="2020-12" db="EMBL/GenBank/DDBJ databases">
        <title>Pseudomonas schmalbachii sp. nov. isolated from millipede gut.</title>
        <authorList>
            <person name="Shelomi M."/>
        </authorList>
    </citation>
    <scope>NUCLEOTIDE SEQUENCE [LARGE SCALE GENOMIC DNA]</scope>
    <source>
        <strain evidence="6 7">Milli4</strain>
    </source>
</reference>
<dbReference type="PANTHER" id="PTHR33420:SF3">
    <property type="entry name" value="FIMBRIAL SUBUNIT ELFA"/>
    <property type="match status" value="1"/>
</dbReference>
<dbReference type="Pfam" id="PF16970">
    <property type="entry name" value="FimA"/>
    <property type="match status" value="1"/>
</dbReference>
<dbReference type="Gene3D" id="2.60.40.1090">
    <property type="entry name" value="Fimbrial-type adhesion domain"/>
    <property type="match status" value="1"/>
</dbReference>
<dbReference type="InterPro" id="IPR036937">
    <property type="entry name" value="Adhesion_dom_fimbrial_sf"/>
</dbReference>
<proteinExistence type="inferred from homology"/>
<feature type="chain" id="PRO_5045797608" evidence="5">
    <location>
        <begin position="21"/>
        <end position="177"/>
    </location>
</feature>
<comment type="subcellular location">
    <subcellularLocation>
        <location evidence="1">Fimbrium</location>
    </subcellularLocation>
</comment>
<dbReference type="EMBL" id="JAELYA010000002">
    <property type="protein sequence ID" value="MBO3275234.1"/>
    <property type="molecule type" value="Genomic_DNA"/>
</dbReference>
<keyword evidence="4" id="KW-0281">Fimbrium</keyword>
<dbReference type="SUPFAM" id="SSF49401">
    <property type="entry name" value="Bacterial adhesins"/>
    <property type="match status" value="1"/>
</dbReference>
<dbReference type="Proteomes" id="UP000669060">
    <property type="component" value="Unassembled WGS sequence"/>
</dbReference>
<evidence type="ECO:0000256" key="2">
    <source>
        <dbReference type="ARBA" id="ARBA00006671"/>
    </source>
</evidence>
<comment type="caution">
    <text evidence="6">The sequence shown here is derived from an EMBL/GenBank/DDBJ whole genome shotgun (WGS) entry which is preliminary data.</text>
</comment>
<organism evidence="6 7">
    <name type="scientific">Pseudomonas schmalbachii</name>
    <dbReference type="NCBI Taxonomy" id="2816993"/>
    <lineage>
        <taxon>Bacteria</taxon>
        <taxon>Pseudomonadati</taxon>
        <taxon>Pseudomonadota</taxon>
        <taxon>Gammaproteobacteria</taxon>
        <taxon>Pseudomonadales</taxon>
        <taxon>Pseudomonadaceae</taxon>
        <taxon>Pseudomonas</taxon>
    </lineage>
</organism>
<dbReference type="InterPro" id="IPR039458">
    <property type="entry name" value="FimA-like"/>
</dbReference>
<sequence>MKKILPLALLGIAISTGAFAVDGTINIQGKVIDESCTIDGNSSRPVDKLVVLPTVSKSALASAGAVAGSRKFDFVLTNCPAKTINVYFEPSHVNVLANGHLKNTEPAATAAGNVEVQFLNNAGAPINLRDGSGNTQTVTVAAAGGGGTLSYFAQYYATGAATAGDVKSAITYSLEYN</sequence>
<comment type="similarity">
    <text evidence="2">Belongs to the fimbrial protein family.</text>
</comment>